<keyword evidence="2" id="KW-0812">Transmembrane</keyword>
<name>A0A2T3KMN0_9GAMM</name>
<reference evidence="3 4" key="1">
    <citation type="submission" date="2018-01" db="EMBL/GenBank/DDBJ databases">
        <title>Whole genome sequencing of Histamine producing bacteria.</title>
        <authorList>
            <person name="Butler K."/>
        </authorList>
    </citation>
    <scope>NUCLEOTIDE SEQUENCE [LARGE SCALE GENOMIC DNA]</scope>
    <source>
        <strain evidence="3 4">FS-7.2</strain>
    </source>
</reference>
<comment type="caution">
    <text evidence="3">The sequence shown here is derived from an EMBL/GenBank/DDBJ whole genome shotgun (WGS) entry which is preliminary data.</text>
</comment>
<dbReference type="EMBL" id="PYNF01000002">
    <property type="protein sequence ID" value="PSV01057.1"/>
    <property type="molecule type" value="Genomic_DNA"/>
</dbReference>
<feature type="transmembrane region" description="Helical" evidence="2">
    <location>
        <begin position="370"/>
        <end position="388"/>
    </location>
</feature>
<evidence type="ECO:0000313" key="3">
    <source>
        <dbReference type="EMBL" id="PSV01057.1"/>
    </source>
</evidence>
<protein>
    <submittedName>
        <fullName evidence="3">Uncharacterized protein</fullName>
    </submittedName>
</protein>
<keyword evidence="2" id="KW-1133">Transmembrane helix</keyword>
<evidence type="ECO:0000256" key="1">
    <source>
        <dbReference type="SAM" id="MobiDB-lite"/>
    </source>
</evidence>
<accession>A0A2T3KMN0</accession>
<feature type="region of interest" description="Disordered" evidence="1">
    <location>
        <begin position="402"/>
        <end position="423"/>
    </location>
</feature>
<sequence>MTNTTRIELVKNTLSENDVVDKSLCAIINDFNAEEWIFVLKKKNGYDSEFYKKIIPWIIYTYKDDKIDEIIAKYSLNNVAESLADAWFEIFNNGSTKPEDAPSFEDVCNKPALNAMFNGHLLNTIYAAEFEGDISDFFLPKFKEMFRDFCEKCLEADSPKISPNAALIGNNNYLSINDYSSNDLEKTIYFIYFLKSVSIASDFLGLSTPPTEEEIDLLDKLMIDKIIENNNKQLGRKFSQRERSEQKEVFAYIQNQLPEYLDRLSPLMLSDAESAIISALTHVAHFREEAQSKVNTNEDVGFGNESRGIRELPFTLEYVPSDEDSNQKTDDEQQMPALFSKIKNIFKKEQEDDVAYSDILIKGRKKKSNFFIYLMFILAAGTLGYFLANGNSDQSIIGKANESQMHSSNEMSQYPVIKTTSSQ</sequence>
<proteinExistence type="predicted"/>
<keyword evidence="2" id="KW-0472">Membrane</keyword>
<organism evidence="3 4">
    <name type="scientific">Photobacterium kishitanii</name>
    <dbReference type="NCBI Taxonomy" id="318456"/>
    <lineage>
        <taxon>Bacteria</taxon>
        <taxon>Pseudomonadati</taxon>
        <taxon>Pseudomonadota</taxon>
        <taxon>Gammaproteobacteria</taxon>
        <taxon>Vibrionales</taxon>
        <taxon>Vibrionaceae</taxon>
        <taxon>Photobacterium</taxon>
    </lineage>
</organism>
<dbReference type="RefSeq" id="WP_107288785.1">
    <property type="nucleotide sequence ID" value="NZ_PYNF01000002.1"/>
</dbReference>
<dbReference type="Proteomes" id="UP000241426">
    <property type="component" value="Unassembled WGS sequence"/>
</dbReference>
<evidence type="ECO:0000313" key="4">
    <source>
        <dbReference type="Proteomes" id="UP000241426"/>
    </source>
</evidence>
<dbReference type="AlphaFoldDB" id="A0A2T3KMN0"/>
<gene>
    <name evidence="3" type="ORF">C9J27_03300</name>
</gene>
<evidence type="ECO:0000256" key="2">
    <source>
        <dbReference type="SAM" id="Phobius"/>
    </source>
</evidence>